<sequence>MISGADSVSGPGIGDSNTEGPLAAMLYSAAITGEGMDWVLLAVGNMESDDDKVPTKLGRQMAATAVRVNLR</sequence>
<reference evidence="1" key="1">
    <citation type="submission" date="2016-03" db="EMBL/GenBank/DDBJ databases">
        <authorList>
            <person name="Ploux O."/>
        </authorList>
    </citation>
    <scope>NUCLEOTIDE SEQUENCE</scope>
    <source>
        <strain evidence="1">UC10</strain>
    </source>
</reference>
<accession>A0A1Y5PN23</accession>
<dbReference type="AlphaFoldDB" id="A0A1Y5PN23"/>
<name>A0A1Y5PN23_9MYCO</name>
<gene>
    <name evidence="1" type="ORF">MHPYR_610010</name>
</gene>
<evidence type="ECO:0000313" key="1">
    <source>
        <dbReference type="EMBL" id="SBS78790.1"/>
    </source>
</evidence>
<organism evidence="1">
    <name type="scientific">uncultured Mycobacterium sp</name>
    <dbReference type="NCBI Taxonomy" id="171292"/>
    <lineage>
        <taxon>Bacteria</taxon>
        <taxon>Bacillati</taxon>
        <taxon>Actinomycetota</taxon>
        <taxon>Actinomycetes</taxon>
        <taxon>Mycobacteriales</taxon>
        <taxon>Mycobacteriaceae</taxon>
        <taxon>Mycobacterium</taxon>
        <taxon>environmental samples</taxon>
    </lineage>
</organism>
<dbReference type="EMBL" id="FLQS01000058">
    <property type="protein sequence ID" value="SBS78790.1"/>
    <property type="molecule type" value="Genomic_DNA"/>
</dbReference>
<proteinExistence type="predicted"/>
<protein>
    <submittedName>
        <fullName evidence="1">Uncharacterized protein</fullName>
    </submittedName>
</protein>